<reference evidence="2" key="2">
    <citation type="submission" date="2021-01" db="EMBL/GenBank/DDBJ databases">
        <title>Pan-genome distribution and transcriptional activeness of fungal secondary metabolism genes in Aspergillus section Fumigati.</title>
        <authorList>
            <person name="Takahashi H."/>
            <person name="Umemura M."/>
            <person name="Ninomiya A."/>
            <person name="Kusuya Y."/>
            <person name="Urayama S."/>
            <person name="Shimizu M."/>
            <person name="Watanabe A."/>
            <person name="Kamei K."/>
            <person name="Yaguchi T."/>
            <person name="Hagiwara D."/>
        </authorList>
    </citation>
    <scope>NUCLEOTIDE SEQUENCE</scope>
    <source>
        <strain evidence="2">IFM 46973</strain>
    </source>
</reference>
<proteinExistence type="predicted"/>
<accession>A0A8E0QMK5</accession>
<evidence type="ECO:0000313" key="2">
    <source>
        <dbReference type="EMBL" id="GIC86044.1"/>
    </source>
</evidence>
<feature type="compositionally biased region" description="Polar residues" evidence="1">
    <location>
        <begin position="646"/>
        <end position="663"/>
    </location>
</feature>
<feature type="region of interest" description="Disordered" evidence="1">
    <location>
        <begin position="645"/>
        <end position="667"/>
    </location>
</feature>
<dbReference type="InterPro" id="IPR005197">
    <property type="entry name" value="Glyco_hydro_71"/>
</dbReference>
<feature type="compositionally biased region" description="Gly residues" evidence="1">
    <location>
        <begin position="526"/>
        <end position="538"/>
    </location>
</feature>
<gene>
    <name evidence="2" type="ORF">Aud_002406</name>
</gene>
<evidence type="ECO:0000256" key="1">
    <source>
        <dbReference type="SAM" id="MobiDB-lite"/>
    </source>
</evidence>
<dbReference type="Pfam" id="PF03659">
    <property type="entry name" value="Glyco_hydro_71"/>
    <property type="match status" value="1"/>
</dbReference>
<dbReference type="EMBL" id="BBXM02000002">
    <property type="protein sequence ID" value="GIC86044.1"/>
    <property type="molecule type" value="Genomic_DNA"/>
</dbReference>
<dbReference type="RefSeq" id="XP_043143310.1">
    <property type="nucleotide sequence ID" value="XM_043287375.1"/>
</dbReference>
<dbReference type="GeneID" id="66989882"/>
<protein>
    <submittedName>
        <fullName evidence="2">Uncharacterized protein</fullName>
    </submittedName>
</protein>
<comment type="caution">
    <text evidence="2">The sequence shown here is derived from an EMBL/GenBank/DDBJ whole genome shotgun (WGS) entry which is preliminary data.</text>
</comment>
<evidence type="ECO:0000313" key="3">
    <source>
        <dbReference type="Proteomes" id="UP000036893"/>
    </source>
</evidence>
<feature type="region of interest" description="Disordered" evidence="1">
    <location>
        <begin position="483"/>
        <end position="552"/>
    </location>
</feature>
<sequence length="731" mass="75554">MPGRSVVLLLDIFQEPTRKKTLSGVKTTALMKPRTYSASASHYTRIWYRKAPAAACSSGGTTANPASQLQLEYTPAQVLQEKVFFSALLTVAADVSVTVGGATVPATWTKTPENDIGIHHGEASFSGHSGDVVVTIHRGGTVIAKVTGASISDSCTNGIQNYNAWVGSASSSAAVSASPGLKLDDVVCVNGTSVNDFVGLCEFACHYGYCPYSACTCESLGAERKKSGYPIAGEDATYSGLCSFSCNYGYCPENACGTEEVELTVPIVSGFAAPACVAGTDDGDLAGLCSYACNFVTVLSTPAPVPQGALECTQSAYCWTECRRYYCPDSCVSKDSSDDGNDGSSGDGSHGGGSGDVAYVGPSLWTDDDHDALCEPPCTLTLLKYPLSPTSTVTWGPVTVPLISPGDNDAVVTTSTVVTPKPFPLGYHATSLPINLHPGVELMPTDSSFTWTTGPSPSITVGPGATFTSSTTGVVIVTFHSSSHSVDVQPTSTGTIIQPKPPIPKITVKPGKPHDSPPGLGTCPGSSGGSSGGGGSHGHGNDDDDDEEPNSCCTTQTASICTEVISSYTPAGAATMTTTTKSYCEATASCSPTGSTETITRTSEEIHPMTVTAVDVFATAEPDSGLKSIASSISSRQKADFATEWATKTTSSDSRPAPTSGSNPGKVEITYYKDDAPDAVITDGAYNGMKDGMSFTIFGTKCIYKDTSGGFALWGRDLRKGKSALESLGDL</sequence>
<feature type="compositionally biased region" description="Polar residues" evidence="1">
    <location>
        <begin position="483"/>
        <end position="492"/>
    </location>
</feature>
<organism evidence="2 3">
    <name type="scientific">Aspergillus udagawae</name>
    <dbReference type="NCBI Taxonomy" id="91492"/>
    <lineage>
        <taxon>Eukaryota</taxon>
        <taxon>Fungi</taxon>
        <taxon>Dikarya</taxon>
        <taxon>Ascomycota</taxon>
        <taxon>Pezizomycotina</taxon>
        <taxon>Eurotiomycetes</taxon>
        <taxon>Eurotiomycetidae</taxon>
        <taxon>Eurotiales</taxon>
        <taxon>Aspergillaceae</taxon>
        <taxon>Aspergillus</taxon>
        <taxon>Aspergillus subgen. Fumigati</taxon>
    </lineage>
</organism>
<name>A0A8E0QMK5_9EURO</name>
<dbReference type="Proteomes" id="UP000036893">
    <property type="component" value="Unassembled WGS sequence"/>
</dbReference>
<dbReference type="GO" id="GO:0051118">
    <property type="term" value="F:glucan endo-1,3-alpha-glucosidase activity"/>
    <property type="evidence" value="ECO:0007669"/>
    <property type="project" value="InterPro"/>
</dbReference>
<dbReference type="AlphaFoldDB" id="A0A8E0QMK5"/>
<reference evidence="2" key="1">
    <citation type="journal article" date="2015" name="Genome Announc.">
        <title>Draft Genome Sequence of the Pathogenic Filamentous Fungus Aspergillus udagawae Strain IFM 46973T.</title>
        <authorList>
            <person name="Kusuya Y."/>
            <person name="Takahashi-Nakaguchi A."/>
            <person name="Takahashi H."/>
            <person name="Yaguchi T."/>
        </authorList>
    </citation>
    <scope>NUCLEOTIDE SEQUENCE</scope>
    <source>
        <strain evidence="2">IFM 46973</strain>
    </source>
</reference>